<dbReference type="Gene3D" id="1.20.120.810">
    <property type="entry name" value="Vinculin, Vh2 four-helix bundle"/>
    <property type="match status" value="3"/>
</dbReference>
<evidence type="ECO:0000256" key="2">
    <source>
        <dbReference type="ARBA" id="ARBA00004245"/>
    </source>
</evidence>
<evidence type="ECO:0000256" key="16">
    <source>
        <dbReference type="ARBA" id="ARBA00033411"/>
    </source>
</evidence>
<keyword evidence="11" id="KW-0965">Cell junction</keyword>
<keyword evidence="12" id="KW-0472">Membrane</keyword>
<evidence type="ECO:0000256" key="3">
    <source>
        <dbReference type="ARBA" id="ARBA00004278"/>
    </source>
</evidence>
<keyword evidence="9" id="KW-0677">Repeat</keyword>
<keyword evidence="13" id="KW-0009">Actin-binding</keyword>
<feature type="compositionally biased region" description="Basic and acidic residues" evidence="17">
    <location>
        <begin position="844"/>
        <end position="856"/>
    </location>
</feature>
<dbReference type="Pfam" id="PF01044">
    <property type="entry name" value="Vinculin"/>
    <property type="match status" value="3"/>
</dbReference>
<keyword evidence="8" id="KW-0963">Cytoplasm</keyword>
<proteinExistence type="inferred from homology"/>
<dbReference type="PANTHER" id="PTHR46180">
    <property type="entry name" value="VINCULIN"/>
    <property type="match status" value="1"/>
</dbReference>
<evidence type="ECO:0000256" key="15">
    <source>
        <dbReference type="ARBA" id="ARBA00024757"/>
    </source>
</evidence>
<keyword evidence="19" id="KW-1185">Reference proteome</keyword>
<dbReference type="GO" id="GO:0007155">
    <property type="term" value="P:cell adhesion"/>
    <property type="evidence" value="ECO:0007669"/>
    <property type="project" value="UniProtKB-KW"/>
</dbReference>
<feature type="compositionally biased region" description="Pro residues" evidence="17">
    <location>
        <begin position="800"/>
        <end position="816"/>
    </location>
</feature>
<evidence type="ECO:0000256" key="11">
    <source>
        <dbReference type="ARBA" id="ARBA00022949"/>
    </source>
</evidence>
<evidence type="ECO:0000256" key="7">
    <source>
        <dbReference type="ARBA" id="ARBA00022475"/>
    </source>
</evidence>
<dbReference type="FunFam" id="1.20.120.810:FF:000001">
    <property type="entry name" value="Vinculin a"/>
    <property type="match status" value="1"/>
</dbReference>
<feature type="region of interest" description="Disordered" evidence="17">
    <location>
        <begin position="776"/>
        <end position="877"/>
    </location>
</feature>
<reference evidence="18" key="2">
    <citation type="submission" date="2025-08" db="UniProtKB">
        <authorList>
            <consortium name="Ensembl"/>
        </authorList>
    </citation>
    <scope>IDENTIFICATION</scope>
</reference>
<evidence type="ECO:0000256" key="9">
    <source>
        <dbReference type="ARBA" id="ARBA00022737"/>
    </source>
</evidence>
<comment type="subcellular location">
    <subcellularLocation>
        <location evidence="4">Cell junction</location>
        <location evidence="4">Adherens junction</location>
    </subcellularLocation>
    <subcellularLocation>
        <location evidence="3">Cell membrane</location>
        <location evidence="3">Sarcolemma</location>
        <topology evidence="3">Peripheral membrane protein</topology>
        <orientation evidence="3">Cytoplasmic side</orientation>
    </subcellularLocation>
    <subcellularLocation>
        <location evidence="1">Cell projection</location>
        <location evidence="1">Podosome</location>
    </subcellularLocation>
    <subcellularLocation>
        <location evidence="2">Cytoplasm</location>
        <location evidence="2">Cytoskeleton</location>
    </subcellularLocation>
</comment>
<reference evidence="18 19" key="1">
    <citation type="journal article" date="2021" name="G3 (Bethesda)">
        <title>Improved contiguity of the threespine stickleback genome using long-read sequencing.</title>
        <authorList>
            <person name="Nath S."/>
            <person name="Shaw D.E."/>
            <person name="White M.A."/>
        </authorList>
    </citation>
    <scope>NUCLEOTIDE SEQUENCE [LARGE SCALE GENOMIC DNA]</scope>
    <source>
        <strain evidence="18 19">Lake Benthic</strain>
    </source>
</reference>
<dbReference type="InterPro" id="IPR000633">
    <property type="entry name" value="Vinculin_CS"/>
</dbReference>
<keyword evidence="10" id="KW-0130">Cell adhesion</keyword>
<evidence type="ECO:0000256" key="14">
    <source>
        <dbReference type="ARBA" id="ARBA00023212"/>
    </source>
</evidence>
<evidence type="ECO:0000256" key="5">
    <source>
        <dbReference type="ARBA" id="ARBA00008376"/>
    </source>
</evidence>
<dbReference type="GeneTree" id="ENSGT01030000234543"/>
<dbReference type="GO" id="GO:0005912">
    <property type="term" value="C:adherens junction"/>
    <property type="evidence" value="ECO:0007669"/>
    <property type="project" value="UniProtKB-SubCell"/>
</dbReference>
<dbReference type="Proteomes" id="UP000007635">
    <property type="component" value="Chromosome VI"/>
</dbReference>
<dbReference type="Ensembl" id="ENSGACT00000035039.1">
    <property type="protein sequence ID" value="ENSGACP00000048318.1"/>
    <property type="gene ID" value="ENSGACG00000006671.2"/>
</dbReference>
<keyword evidence="7" id="KW-1003">Cell membrane</keyword>
<dbReference type="FunFam" id="1.20.120.230:FF:000041">
    <property type="entry name" value="Vinculin"/>
    <property type="match status" value="1"/>
</dbReference>
<evidence type="ECO:0000256" key="10">
    <source>
        <dbReference type="ARBA" id="ARBA00022889"/>
    </source>
</evidence>
<feature type="compositionally biased region" description="Acidic residues" evidence="17">
    <location>
        <begin position="857"/>
        <end position="877"/>
    </location>
</feature>
<dbReference type="InterPro" id="IPR006077">
    <property type="entry name" value="Vinculin/catenin"/>
</dbReference>
<evidence type="ECO:0000256" key="4">
    <source>
        <dbReference type="ARBA" id="ARBA00004536"/>
    </source>
</evidence>
<keyword evidence="14" id="KW-0206">Cytoskeleton</keyword>
<protein>
    <recommendedName>
        <fullName evidence="6">Vinculin</fullName>
    </recommendedName>
    <alternativeName>
        <fullName evidence="16">Metavinculin</fullName>
    </alternativeName>
</protein>
<comment type="function">
    <text evidence="15">Actin filament (F-actin)-binding protein involved in cell-matrix adhesion and cell-cell adhesion. Regulates cell-surface E-cadherin expression and potentiates mechanosensing by the E-cadherin complex. May also play important roles in cell morphology and locomotion.</text>
</comment>
<dbReference type="InterPro" id="IPR017997">
    <property type="entry name" value="Vinculin"/>
</dbReference>
<evidence type="ECO:0000256" key="12">
    <source>
        <dbReference type="ARBA" id="ARBA00023136"/>
    </source>
</evidence>
<dbReference type="AlphaFoldDB" id="A0AAQ4QD34"/>
<evidence type="ECO:0000256" key="13">
    <source>
        <dbReference type="ARBA" id="ARBA00023203"/>
    </source>
</evidence>
<dbReference type="PRINTS" id="PR00806">
    <property type="entry name" value="VINCULIN"/>
</dbReference>
<sequence>MKRDMPPAFIKVENSSSKLVQAAQMLKADPYSVPARDYLIDGSRGILSGTSDLLLTFDEAEVRKIIRVCKGILEYLAVAEVVETMEDLITYTKNLRPGMTKMSKMIEERQQELTHQEHRQMLVNSMNTVKELLPVLVSAIKIFVATKSSRGAGVEDAERNRKFIFEKMSAEINEIIRVLQLTTWDEDAWANKDMEAVKRCLALIESKMAQAKGWLKDSHGQPGDPGEVALRVILDEAGKVGELCAGKERKDILATTKALGQMTDQIADLRARGQGSNPGCVQRAGQCSQGLDLLFGKVDGAARRLEALINAKQAVARRLDAAQAWLADPHGGPEGEENIRALLAEAKRIADLCEDPKERDDILRSIGEIAALTARLVELRRQGKGDSPEARALAKQIGGALLTLQSKTNRAVANMRPTKPAVTLEGKMDQALRWVNNPGVDDRGVECEILQWNTGQAAIRGMVGEGRRLAGGLLGPYRQDMIGRCDRTEALMTSLADMAGRGETEAPHARATAAQLQDSLKDLRQHMQEVMTKEVSDVFSDTTTPIKLLAVAATAPPDAPNRGEVFEERAGNFEAHAGRLGATAEKAAAVGTANKSTVEGIHASVKSARELTPQVTSAARILLKNPGNKAAYEHFDTMKNQWIDNVEKLTGLVDEAIDTKSLLDASEEAIKKDIDKCRVAMANVQPQMLVAGATSIARRANRVLLVAKREVENSEDPRFRDTVKHASDLLSHTISPMVMDAKAVAGNIQDKALQKVYLDSCLRILAAVGKVREAFQPQEPDFPPPPPDLDQLHVNDEQAPPKPPLPEGEVPPPRPPPPEEKDEEFPEQKAGEVLSEPMMVAARQLHDEARKWSSKPEDEEAVEEREVDDEDEFTDGEDDYEPELLMMPSNQPVNQPMLAAAQALHQEARKWSSKGNDIIAAAKRMALLMAEMSRLVRGGSGNKRALIQCAKDIAKASDEVTRLAKEVAKQCTDRRIRTNLLQVCERIPTISTQLKILSTVKATMLGRTNISEEESEQATDMLVHNAQNLMQSVKETVREAEAASIKIRTDAGCTLRWVRKTPWYQ</sequence>
<reference evidence="18" key="3">
    <citation type="submission" date="2025-09" db="UniProtKB">
        <authorList>
            <consortium name="Ensembl"/>
        </authorList>
    </citation>
    <scope>IDENTIFICATION</scope>
</reference>
<evidence type="ECO:0000313" key="18">
    <source>
        <dbReference type="Ensembl" id="ENSGACP00000048318.1"/>
    </source>
</evidence>
<dbReference type="PROSITE" id="PS00663">
    <property type="entry name" value="VINCULIN_1"/>
    <property type="match status" value="1"/>
</dbReference>
<name>A0AAQ4QD34_GASAC</name>
<evidence type="ECO:0000256" key="17">
    <source>
        <dbReference type="SAM" id="MobiDB-lite"/>
    </source>
</evidence>
<evidence type="ECO:0000256" key="8">
    <source>
        <dbReference type="ARBA" id="ARBA00022490"/>
    </source>
</evidence>
<dbReference type="GO" id="GO:0005198">
    <property type="term" value="F:structural molecule activity"/>
    <property type="evidence" value="ECO:0007669"/>
    <property type="project" value="InterPro"/>
</dbReference>
<organism evidence="18 19">
    <name type="scientific">Gasterosteus aculeatus aculeatus</name>
    <name type="common">three-spined stickleback</name>
    <dbReference type="NCBI Taxonomy" id="481459"/>
    <lineage>
        <taxon>Eukaryota</taxon>
        <taxon>Metazoa</taxon>
        <taxon>Chordata</taxon>
        <taxon>Craniata</taxon>
        <taxon>Vertebrata</taxon>
        <taxon>Euteleostomi</taxon>
        <taxon>Actinopterygii</taxon>
        <taxon>Neopterygii</taxon>
        <taxon>Teleostei</taxon>
        <taxon>Neoteleostei</taxon>
        <taxon>Acanthomorphata</taxon>
        <taxon>Eupercaria</taxon>
        <taxon>Perciformes</taxon>
        <taxon>Cottioidei</taxon>
        <taxon>Gasterosteales</taxon>
        <taxon>Gasterosteidae</taxon>
        <taxon>Gasterosteus</taxon>
    </lineage>
</organism>
<dbReference type="Gene3D" id="1.20.120.230">
    <property type="entry name" value="Alpha-catenin/vinculin-like"/>
    <property type="match status" value="2"/>
</dbReference>
<dbReference type="SUPFAM" id="SSF47220">
    <property type="entry name" value="alpha-catenin/vinculin-like"/>
    <property type="match status" value="7"/>
</dbReference>
<evidence type="ECO:0000313" key="19">
    <source>
        <dbReference type="Proteomes" id="UP000007635"/>
    </source>
</evidence>
<dbReference type="GO" id="GO:0002102">
    <property type="term" value="C:podosome"/>
    <property type="evidence" value="ECO:0007669"/>
    <property type="project" value="UniProtKB-SubCell"/>
</dbReference>
<dbReference type="GO" id="GO:0051015">
    <property type="term" value="F:actin filament binding"/>
    <property type="evidence" value="ECO:0007669"/>
    <property type="project" value="InterPro"/>
</dbReference>
<evidence type="ECO:0000256" key="1">
    <source>
        <dbReference type="ARBA" id="ARBA00004188"/>
    </source>
</evidence>
<comment type="similarity">
    <text evidence="5">Belongs to the vinculin/alpha-catenin family.</text>
</comment>
<accession>A0AAQ4QD34</accession>
<dbReference type="FunFam" id="1.20.120.230:FF:000010">
    <property type="entry name" value="Vinculin a"/>
    <property type="match status" value="1"/>
</dbReference>
<evidence type="ECO:0000256" key="6">
    <source>
        <dbReference type="ARBA" id="ARBA00014125"/>
    </source>
</evidence>
<dbReference type="InterPro" id="IPR036723">
    <property type="entry name" value="Alpha-catenin/vinculin-like_sf"/>
</dbReference>
<dbReference type="GO" id="GO:0042383">
    <property type="term" value="C:sarcolemma"/>
    <property type="evidence" value="ECO:0007669"/>
    <property type="project" value="UniProtKB-SubCell"/>
</dbReference>